<dbReference type="RefSeq" id="XP_051075487.1">
    <property type="nucleotide sequence ID" value="XM_051210001.1"/>
</dbReference>
<dbReference type="SUPFAM" id="SSF48652">
    <property type="entry name" value="Tetraspanin"/>
    <property type="match status" value="1"/>
</dbReference>
<evidence type="ECO:0000256" key="2">
    <source>
        <dbReference type="ARBA" id="ARBA00022692"/>
    </source>
</evidence>
<evidence type="ECO:0000256" key="4">
    <source>
        <dbReference type="ARBA" id="ARBA00023136"/>
    </source>
</evidence>
<dbReference type="Pfam" id="PF00335">
    <property type="entry name" value="Tetraspanin"/>
    <property type="match status" value="1"/>
</dbReference>
<evidence type="ECO:0000256" key="1">
    <source>
        <dbReference type="ARBA" id="ARBA00004141"/>
    </source>
</evidence>
<proteinExistence type="predicted"/>
<reference evidence="6" key="4">
    <citation type="journal article" date="2022" name="PLoS Pathog.">
        <title>Chromosome-level genome of Schistosoma haematobium underpins genome-wide explorations of molecular variation.</title>
        <authorList>
            <person name="Stroehlein A.J."/>
            <person name="Korhonen P.K."/>
            <person name="Lee V.V."/>
            <person name="Ralph S.A."/>
            <person name="Mentink-Kane M."/>
            <person name="You H."/>
            <person name="McManus D.P."/>
            <person name="Tchuente L.T."/>
            <person name="Stothard J.R."/>
            <person name="Kaur P."/>
            <person name="Dudchenko O."/>
            <person name="Aiden E.L."/>
            <person name="Yang B."/>
            <person name="Yang H."/>
            <person name="Emery A.M."/>
            <person name="Webster B.L."/>
            <person name="Brindley P.J."/>
            <person name="Rollinson D."/>
            <person name="Chang B.C.H."/>
            <person name="Gasser R.B."/>
            <person name="Young N.D."/>
        </authorList>
    </citation>
    <scope>NUCLEOTIDE SEQUENCE</scope>
</reference>
<gene>
    <name evidence="6" type="ORF">MS3_00002418</name>
</gene>
<organism evidence="6 7">
    <name type="scientific">Schistosoma haematobium</name>
    <name type="common">Blood fluke</name>
    <dbReference type="NCBI Taxonomy" id="6185"/>
    <lineage>
        <taxon>Eukaryota</taxon>
        <taxon>Metazoa</taxon>
        <taxon>Spiralia</taxon>
        <taxon>Lophotrochozoa</taxon>
        <taxon>Platyhelminthes</taxon>
        <taxon>Trematoda</taxon>
        <taxon>Digenea</taxon>
        <taxon>Strigeidida</taxon>
        <taxon>Schistosomatoidea</taxon>
        <taxon>Schistosomatidae</taxon>
        <taxon>Schistosoma</taxon>
    </lineage>
</organism>
<comment type="caution">
    <text evidence="6">The sequence shown here is derived from an EMBL/GenBank/DDBJ whole genome shotgun (WGS) entry which is preliminary data.</text>
</comment>
<feature type="transmembrane region" description="Helical" evidence="5">
    <location>
        <begin position="191"/>
        <end position="214"/>
    </location>
</feature>
<dbReference type="AlphaFoldDB" id="A0A922LZC4"/>
<evidence type="ECO:0000256" key="5">
    <source>
        <dbReference type="SAM" id="Phobius"/>
    </source>
</evidence>
<dbReference type="CDD" id="cd03127">
    <property type="entry name" value="tetraspanin_LEL"/>
    <property type="match status" value="1"/>
</dbReference>
<feature type="transmembrane region" description="Helical" evidence="5">
    <location>
        <begin position="53"/>
        <end position="76"/>
    </location>
</feature>
<dbReference type="Gene3D" id="1.10.1450.10">
    <property type="entry name" value="Tetraspanin"/>
    <property type="match status" value="1"/>
</dbReference>
<keyword evidence="3 5" id="KW-1133">Transmembrane helix</keyword>
<reference evidence="6" key="1">
    <citation type="journal article" date="2012" name="Nat. Genet.">
        <title>Whole-genome sequence of Schistosoma haematobium.</title>
        <authorList>
            <person name="Young N.D."/>
            <person name="Jex A.R."/>
            <person name="Li B."/>
            <person name="Liu S."/>
            <person name="Yang L."/>
            <person name="Xiong Z."/>
            <person name="Li Y."/>
            <person name="Cantacessi C."/>
            <person name="Hall R.S."/>
            <person name="Xu X."/>
            <person name="Chen F."/>
            <person name="Wu X."/>
            <person name="Zerlotini A."/>
            <person name="Oliveira G."/>
            <person name="Hofmann A."/>
            <person name="Zhang G."/>
            <person name="Fang X."/>
            <person name="Kang Y."/>
            <person name="Campbell B.E."/>
            <person name="Loukas A."/>
            <person name="Ranganathan S."/>
            <person name="Rollinson D."/>
            <person name="Rinaldi G."/>
            <person name="Brindley P.J."/>
            <person name="Yang H."/>
            <person name="Wang J."/>
            <person name="Wang J."/>
            <person name="Gasser R.B."/>
        </authorList>
    </citation>
    <scope>NUCLEOTIDE SEQUENCE</scope>
</reference>
<dbReference type="CTD" id="75576928"/>
<reference evidence="6" key="2">
    <citation type="journal article" date="2019" name="Gigascience">
        <title>High-quality Schistosoma haematobium genome achieved by single-molecule and long-range sequencing.</title>
        <authorList>
            <person name="Stroehlein A.J."/>
            <person name="Korhonen P.K."/>
            <person name="Chong T.M."/>
            <person name="Lim Y.L."/>
            <person name="Chan K.G."/>
            <person name="Webster B."/>
            <person name="Rollinson D."/>
            <person name="Brindley P.J."/>
            <person name="Gasser R.B."/>
            <person name="Young N.D."/>
        </authorList>
    </citation>
    <scope>NUCLEOTIDE SEQUENCE</scope>
</reference>
<keyword evidence="7" id="KW-1185">Reference proteome</keyword>
<comment type="subcellular location">
    <subcellularLocation>
        <location evidence="1">Membrane</location>
        <topology evidence="1">Multi-pass membrane protein</topology>
    </subcellularLocation>
</comment>
<keyword evidence="2 5" id="KW-0812">Transmembrane</keyword>
<accession>A0A922LZC4</accession>
<dbReference type="GeneID" id="75576928"/>
<dbReference type="InterPro" id="IPR018499">
    <property type="entry name" value="Tetraspanin/Peripherin"/>
</dbReference>
<dbReference type="Proteomes" id="UP000471633">
    <property type="component" value="Unassembled WGS sequence"/>
</dbReference>
<dbReference type="PANTHER" id="PTHR19282">
    <property type="entry name" value="TETRASPANIN"/>
    <property type="match status" value="1"/>
</dbReference>
<dbReference type="OrthoDB" id="10033535at2759"/>
<keyword evidence="4 5" id="KW-0472">Membrane</keyword>
<reference evidence="6" key="3">
    <citation type="submission" date="2021-06" db="EMBL/GenBank/DDBJ databases">
        <title>Chromosome-level genome assembly for S. haematobium.</title>
        <authorList>
            <person name="Stroehlein A.J."/>
        </authorList>
    </citation>
    <scope>NUCLEOTIDE SEQUENCE</scope>
</reference>
<dbReference type="KEGG" id="shx:MS3_00002418"/>
<evidence type="ECO:0000313" key="7">
    <source>
        <dbReference type="Proteomes" id="UP000471633"/>
    </source>
</evidence>
<feature type="transmembrane region" description="Helical" evidence="5">
    <location>
        <begin position="12"/>
        <end position="33"/>
    </location>
</feature>
<dbReference type="GO" id="GO:0016020">
    <property type="term" value="C:membrane"/>
    <property type="evidence" value="ECO:0007669"/>
    <property type="project" value="UniProtKB-SubCell"/>
</dbReference>
<name>A0A922LZC4_SCHHA</name>
<protein>
    <recommendedName>
        <fullName evidence="8">Tetraspanin</fullName>
    </recommendedName>
</protein>
<feature type="transmembrane region" description="Helical" evidence="5">
    <location>
        <begin position="83"/>
        <end position="103"/>
    </location>
</feature>
<evidence type="ECO:0000256" key="3">
    <source>
        <dbReference type="ARBA" id="ARBA00022989"/>
    </source>
</evidence>
<dbReference type="InterPro" id="IPR008952">
    <property type="entry name" value="Tetraspanin_EC2_sf"/>
</dbReference>
<evidence type="ECO:0008006" key="8">
    <source>
        <dbReference type="Google" id="ProtNLM"/>
    </source>
</evidence>
<dbReference type="EMBL" id="AMPZ03000001">
    <property type="protein sequence ID" value="KAH9596894.1"/>
    <property type="molecule type" value="Genomic_DNA"/>
</dbReference>
<evidence type="ECO:0000313" key="6">
    <source>
        <dbReference type="EMBL" id="KAH9596894.1"/>
    </source>
</evidence>
<sequence>MILLSQIQKYWNTLFIVFNILLIIFDLALLILPFRVLNILSNYNIILDFFKPILYPVIICSGFLGLLSIFIGFIGIWKKKNILICMHIIGLIIATIIEISISISSSVSNNQYFKPANQSLWNSLQYYQKHPIYENQFDNLQKDFECCGVRSSKDYAKLVNYIPFTCEKGNALYLKGCAEALYEYIEQSIMIIIYICIAFAIIKAIYLAISILVYRKSNKNNLSI</sequence>